<accession>A0ACC0UTJ6</accession>
<evidence type="ECO:0000313" key="2">
    <source>
        <dbReference type="Proteomes" id="UP001163324"/>
    </source>
</evidence>
<sequence length="417" mass="47201">MNLTAEPINRSDEHLLSIRNLVIDVSTLQRSGYVVYKLSGEEIQKKRRCFDCSKSLSKHDLRHSAHPKTPAPITLSTSTSTSTPPLSHEAATRSEQSERTGNKKDSMKRCRFHSGRVNNRYWTCCQKPIMAQPCCSRDEHSPRHYRPGELESNWLYHQTPSPPPSKGRSLISPAVVIDCEMGTADSGETELIRLSLIDFYSGRILLDKLVFPDCKMAHYNTRFSGVSRAMMNEARRARTCIFGRAKARQEVWRFVGPETIVVGHGANGDMSSLRWIHHTVIDTLLLEQNWVRQQELIQEKKLKEEALQKEKEAREAGIILDDGQLLEGEGEGEDEGGVSVEKKTVQPKPPMSLKALTKERLNRIIQINGQGHDSVEDAIATRDLLQWYILNRTTPSQTPQWRGHAVHVPAEDVDLLI</sequence>
<keyword evidence="2" id="KW-1185">Reference proteome</keyword>
<evidence type="ECO:0000313" key="1">
    <source>
        <dbReference type="EMBL" id="KAI9897323.1"/>
    </source>
</evidence>
<organism evidence="1 2">
    <name type="scientific">Trichothecium roseum</name>
    <dbReference type="NCBI Taxonomy" id="47278"/>
    <lineage>
        <taxon>Eukaryota</taxon>
        <taxon>Fungi</taxon>
        <taxon>Dikarya</taxon>
        <taxon>Ascomycota</taxon>
        <taxon>Pezizomycotina</taxon>
        <taxon>Sordariomycetes</taxon>
        <taxon>Hypocreomycetidae</taxon>
        <taxon>Hypocreales</taxon>
        <taxon>Hypocreales incertae sedis</taxon>
        <taxon>Trichothecium</taxon>
    </lineage>
</organism>
<name>A0ACC0UTJ6_9HYPO</name>
<dbReference type="Proteomes" id="UP001163324">
    <property type="component" value="Chromosome 7"/>
</dbReference>
<dbReference type="EMBL" id="CM047946">
    <property type="protein sequence ID" value="KAI9897323.1"/>
    <property type="molecule type" value="Genomic_DNA"/>
</dbReference>
<proteinExistence type="predicted"/>
<reference evidence="1" key="1">
    <citation type="submission" date="2022-10" db="EMBL/GenBank/DDBJ databases">
        <title>Complete Genome of Trichothecium roseum strain YXFP-22015, a Plant Pathogen Isolated from Citrus.</title>
        <authorList>
            <person name="Wang Y."/>
            <person name="Zhu L."/>
        </authorList>
    </citation>
    <scope>NUCLEOTIDE SEQUENCE</scope>
    <source>
        <strain evidence="1">YXFP-22015</strain>
    </source>
</reference>
<comment type="caution">
    <text evidence="1">The sequence shown here is derived from an EMBL/GenBank/DDBJ whole genome shotgun (WGS) entry which is preliminary data.</text>
</comment>
<protein>
    <submittedName>
        <fullName evidence="1">Uncharacterized protein</fullName>
    </submittedName>
</protein>
<gene>
    <name evidence="1" type="ORF">N3K66_007179</name>
</gene>